<name>A0AC35FYH6_9BILA</name>
<evidence type="ECO:0000313" key="2">
    <source>
        <dbReference type="WBParaSite" id="PS1159_v2.g21717.t2"/>
    </source>
</evidence>
<dbReference type="WBParaSite" id="PS1159_v2.g21717.t2">
    <property type="protein sequence ID" value="PS1159_v2.g21717.t2"/>
    <property type="gene ID" value="PS1159_v2.g21717"/>
</dbReference>
<proteinExistence type="predicted"/>
<reference evidence="2" key="1">
    <citation type="submission" date="2022-11" db="UniProtKB">
        <authorList>
            <consortium name="WormBaseParasite"/>
        </authorList>
    </citation>
    <scope>IDENTIFICATION</scope>
</reference>
<protein>
    <submittedName>
        <fullName evidence="2">RRM domain-containing protein</fullName>
    </submittedName>
</protein>
<accession>A0AC35FYH6</accession>
<dbReference type="Proteomes" id="UP000887580">
    <property type="component" value="Unplaced"/>
</dbReference>
<sequence>MEIFNPFEFQRQQNDQIVSEPELSHFKASQCLEIDDVEFGVNAKGKAYGEARVGFKNDFDAKKGLEKDRATIGSRFIKIFPIRDLKQYNSRLKHSRTNPYHRDPKPSDNRFSLRVIRARGFPYTCTGKQVKEFFEGVHIEEQIFGIKQNGEFAGEVYIEFRTLDDATAAMKFNRRTMKNVKPERLLYVQMFRLTMNKFELFKYHMTPQSTPIAPIPTPPVPIPFSIAPIPIPSSPIIPQVNMEYDEAYMSWYYNVYLPFVCNQYGYGVQYDPSTSTTIRTT</sequence>
<organism evidence="1 2">
    <name type="scientific">Panagrolaimus sp. PS1159</name>
    <dbReference type="NCBI Taxonomy" id="55785"/>
    <lineage>
        <taxon>Eukaryota</taxon>
        <taxon>Metazoa</taxon>
        <taxon>Ecdysozoa</taxon>
        <taxon>Nematoda</taxon>
        <taxon>Chromadorea</taxon>
        <taxon>Rhabditida</taxon>
        <taxon>Tylenchina</taxon>
        <taxon>Panagrolaimomorpha</taxon>
        <taxon>Panagrolaimoidea</taxon>
        <taxon>Panagrolaimidae</taxon>
        <taxon>Panagrolaimus</taxon>
    </lineage>
</organism>
<evidence type="ECO:0000313" key="1">
    <source>
        <dbReference type="Proteomes" id="UP000887580"/>
    </source>
</evidence>